<dbReference type="EMBL" id="CAADEY010000019">
    <property type="protein sequence ID" value="VFJ47856.1"/>
    <property type="molecule type" value="Genomic_DNA"/>
</dbReference>
<sequence>MATMNRPLSPHIQIYRKQLTSGLSILHRATGVFLAIGTFALVYWLWSLAGGASAYASAQNVFGSAVGQILLLGWVFSLAYHLSNGVRHLFWDAGKGFAIETVYASGKAVVIVSVLLTVLVFFAAYTMRGGMA</sequence>
<comment type="cofactor">
    <cofactor evidence="12">
        <name>heme</name>
        <dbReference type="ChEBI" id="CHEBI:30413"/>
    </cofactor>
    <text evidence="12">The heme is bound between the two transmembrane subunits.</text>
</comment>
<dbReference type="PROSITE" id="PS01000">
    <property type="entry name" value="SDH_CYT_1"/>
    <property type="match status" value="1"/>
</dbReference>
<dbReference type="PANTHER" id="PTHR10978:SF5">
    <property type="entry name" value="SUCCINATE DEHYDROGENASE CYTOCHROME B560 SUBUNIT, MITOCHONDRIAL"/>
    <property type="match status" value="1"/>
</dbReference>
<gene>
    <name evidence="14" type="ORF">BECKDK2373C_GA0170839_101945</name>
</gene>
<dbReference type="SUPFAM" id="SSF81343">
    <property type="entry name" value="Fumarate reductase respiratory complex transmembrane subunits"/>
    <property type="match status" value="1"/>
</dbReference>
<keyword evidence="6 13" id="KW-0812">Transmembrane</keyword>
<accession>A0A450S7K7</accession>
<evidence type="ECO:0000256" key="11">
    <source>
        <dbReference type="ARBA" id="ARBA00025912"/>
    </source>
</evidence>
<dbReference type="InterPro" id="IPR034804">
    <property type="entry name" value="SQR/QFR_C/D"/>
</dbReference>
<dbReference type="InterPro" id="IPR014314">
    <property type="entry name" value="Succ_DH_cytb556"/>
</dbReference>
<evidence type="ECO:0000256" key="1">
    <source>
        <dbReference type="ARBA" id="ARBA00004050"/>
    </source>
</evidence>
<keyword evidence="5 12" id="KW-0349">Heme</keyword>
<evidence type="ECO:0000256" key="4">
    <source>
        <dbReference type="ARBA" id="ARBA00020076"/>
    </source>
</evidence>
<dbReference type="Gene3D" id="1.20.1300.10">
    <property type="entry name" value="Fumarate reductase/succinate dehydrogenase, transmembrane subunit"/>
    <property type="match status" value="1"/>
</dbReference>
<feature type="transmembrane region" description="Helical" evidence="13">
    <location>
        <begin position="61"/>
        <end position="82"/>
    </location>
</feature>
<protein>
    <recommendedName>
        <fullName evidence="4">Succinate dehydrogenase cytochrome b556 subunit</fullName>
    </recommendedName>
</protein>
<feature type="binding site" description="axial binding residue" evidence="12">
    <location>
        <position position="81"/>
    </location>
    <ligand>
        <name>heme</name>
        <dbReference type="ChEBI" id="CHEBI:30413"/>
        <note>ligand shared with second transmembrane subunit</note>
    </ligand>
    <ligandPart>
        <name>Fe</name>
        <dbReference type="ChEBI" id="CHEBI:18248"/>
    </ligandPart>
</feature>
<name>A0A450S7K7_9GAMM</name>
<feature type="transmembrane region" description="Helical" evidence="13">
    <location>
        <begin position="25"/>
        <end position="49"/>
    </location>
</feature>
<evidence type="ECO:0000256" key="12">
    <source>
        <dbReference type="PIRSR" id="PIRSR000178-1"/>
    </source>
</evidence>
<dbReference type="PROSITE" id="PS01001">
    <property type="entry name" value="SDH_CYT_2"/>
    <property type="match status" value="1"/>
</dbReference>
<dbReference type="AlphaFoldDB" id="A0A450S7K7"/>
<comment type="subcellular location">
    <subcellularLocation>
        <location evidence="2">Membrane</location>
        <topology evidence="2">Multi-pass membrane protein</topology>
    </subcellularLocation>
</comment>
<dbReference type="GO" id="GO:0006099">
    <property type="term" value="P:tricarboxylic acid cycle"/>
    <property type="evidence" value="ECO:0007669"/>
    <property type="project" value="InterPro"/>
</dbReference>
<dbReference type="InterPro" id="IPR018495">
    <property type="entry name" value="Succ_DH_cyt_bsu_CS"/>
</dbReference>
<keyword evidence="8 13" id="KW-1133">Transmembrane helix</keyword>
<keyword evidence="9 12" id="KW-0408">Iron</keyword>
<evidence type="ECO:0000256" key="13">
    <source>
        <dbReference type="SAM" id="Phobius"/>
    </source>
</evidence>
<keyword evidence="7 12" id="KW-0479">Metal-binding</keyword>
<proteinExistence type="inferred from homology"/>
<comment type="similarity">
    <text evidence="3">Belongs to the cytochrome b560 family.</text>
</comment>
<evidence type="ECO:0000256" key="10">
    <source>
        <dbReference type="ARBA" id="ARBA00023136"/>
    </source>
</evidence>
<evidence type="ECO:0000256" key="9">
    <source>
        <dbReference type="ARBA" id="ARBA00023004"/>
    </source>
</evidence>
<dbReference type="InterPro" id="IPR000701">
    <property type="entry name" value="SuccDH_FuR_B_TM-su"/>
</dbReference>
<keyword evidence="10 13" id="KW-0472">Membrane</keyword>
<evidence type="ECO:0000256" key="2">
    <source>
        <dbReference type="ARBA" id="ARBA00004141"/>
    </source>
</evidence>
<comment type="subunit">
    <text evidence="11">Part of an enzyme complex containing four subunits: a flavoprotein, an iron-sulfur protein, plus two membrane-anchoring proteins, SdhC and SdhD. The complex can form homotrimers.</text>
</comment>
<dbReference type="NCBIfam" id="TIGR02970">
    <property type="entry name" value="succ_dehyd_cytB"/>
    <property type="match status" value="1"/>
</dbReference>
<evidence type="ECO:0000313" key="14">
    <source>
        <dbReference type="EMBL" id="VFJ47856.1"/>
    </source>
</evidence>
<evidence type="ECO:0000256" key="5">
    <source>
        <dbReference type="ARBA" id="ARBA00022617"/>
    </source>
</evidence>
<organism evidence="14">
    <name type="scientific">Candidatus Kentrum sp. DK</name>
    <dbReference type="NCBI Taxonomy" id="2126562"/>
    <lineage>
        <taxon>Bacteria</taxon>
        <taxon>Pseudomonadati</taxon>
        <taxon>Pseudomonadota</taxon>
        <taxon>Gammaproteobacteria</taxon>
        <taxon>Candidatus Kentrum</taxon>
    </lineage>
</organism>
<dbReference type="GO" id="GO:0009055">
    <property type="term" value="F:electron transfer activity"/>
    <property type="evidence" value="ECO:0007669"/>
    <property type="project" value="InterPro"/>
</dbReference>
<evidence type="ECO:0000256" key="8">
    <source>
        <dbReference type="ARBA" id="ARBA00022989"/>
    </source>
</evidence>
<dbReference type="PANTHER" id="PTHR10978">
    <property type="entry name" value="SUCCINATE DEHYDROGENASE CYTOCHROME B560 SUBUNIT"/>
    <property type="match status" value="1"/>
</dbReference>
<feature type="transmembrane region" description="Helical" evidence="13">
    <location>
        <begin position="102"/>
        <end position="125"/>
    </location>
</feature>
<evidence type="ECO:0000256" key="3">
    <source>
        <dbReference type="ARBA" id="ARBA00007244"/>
    </source>
</evidence>
<evidence type="ECO:0000256" key="7">
    <source>
        <dbReference type="ARBA" id="ARBA00022723"/>
    </source>
</evidence>
<dbReference type="GO" id="GO:0016020">
    <property type="term" value="C:membrane"/>
    <property type="evidence" value="ECO:0007669"/>
    <property type="project" value="UniProtKB-SubCell"/>
</dbReference>
<dbReference type="GO" id="GO:0046872">
    <property type="term" value="F:metal ion binding"/>
    <property type="evidence" value="ECO:0007669"/>
    <property type="project" value="UniProtKB-KW"/>
</dbReference>
<dbReference type="Pfam" id="PF01127">
    <property type="entry name" value="Sdh_cyt"/>
    <property type="match status" value="1"/>
</dbReference>
<dbReference type="PIRSF" id="PIRSF000178">
    <property type="entry name" value="SDH_cyt_b560"/>
    <property type="match status" value="1"/>
</dbReference>
<evidence type="ECO:0000256" key="6">
    <source>
        <dbReference type="ARBA" id="ARBA00022692"/>
    </source>
</evidence>
<dbReference type="CDD" id="cd03499">
    <property type="entry name" value="SQR_TypeC_SdhC"/>
    <property type="match status" value="1"/>
</dbReference>
<comment type="function">
    <text evidence="1">Membrane-anchoring subunit of succinate dehydrogenase (SDH).</text>
</comment>
<reference evidence="14" key="1">
    <citation type="submission" date="2019-02" db="EMBL/GenBank/DDBJ databases">
        <authorList>
            <person name="Gruber-Vodicka R. H."/>
            <person name="Seah K. B. B."/>
        </authorList>
    </citation>
    <scope>NUCLEOTIDE SEQUENCE</scope>
    <source>
        <strain evidence="14">BECK_DK161</strain>
    </source>
</reference>